<organism evidence="1 2">
    <name type="scientific">Saguinus oedipus</name>
    <name type="common">Cotton-top tamarin</name>
    <name type="synonym">Oedipomidas oedipus</name>
    <dbReference type="NCBI Taxonomy" id="9490"/>
    <lineage>
        <taxon>Eukaryota</taxon>
        <taxon>Metazoa</taxon>
        <taxon>Chordata</taxon>
        <taxon>Craniata</taxon>
        <taxon>Vertebrata</taxon>
        <taxon>Euteleostomi</taxon>
        <taxon>Mammalia</taxon>
        <taxon>Eutheria</taxon>
        <taxon>Euarchontoglires</taxon>
        <taxon>Primates</taxon>
        <taxon>Haplorrhini</taxon>
        <taxon>Platyrrhini</taxon>
        <taxon>Cebidae</taxon>
        <taxon>Callitrichinae</taxon>
        <taxon>Saguinus</taxon>
    </lineage>
</organism>
<feature type="non-terminal residue" evidence="1">
    <location>
        <position position="117"/>
    </location>
</feature>
<name>A0ABQ9U8F3_SAGOE</name>
<sequence length="117" mass="12595">MSKAVHSACASQHGNLASTARLRSLQEVLTGGPPVHRQLEPGRLLRKDPCGRCRLTGEGHPFFQQDSLLLHHQVLCPCSGQKWPGVARPDTGSSAEAVLAIFQAADLESHWLPSSVP</sequence>
<gene>
    <name evidence="1" type="ORF">P7K49_029847</name>
</gene>
<keyword evidence="2" id="KW-1185">Reference proteome</keyword>
<proteinExistence type="predicted"/>
<dbReference type="EMBL" id="JASSZA010000015">
    <property type="protein sequence ID" value="KAK2093318.1"/>
    <property type="molecule type" value="Genomic_DNA"/>
</dbReference>
<evidence type="ECO:0000313" key="1">
    <source>
        <dbReference type="EMBL" id="KAK2093318.1"/>
    </source>
</evidence>
<evidence type="ECO:0000313" key="2">
    <source>
        <dbReference type="Proteomes" id="UP001266305"/>
    </source>
</evidence>
<accession>A0ABQ9U8F3</accession>
<comment type="caution">
    <text evidence="1">The sequence shown here is derived from an EMBL/GenBank/DDBJ whole genome shotgun (WGS) entry which is preliminary data.</text>
</comment>
<protein>
    <submittedName>
        <fullName evidence="1">Uncharacterized protein</fullName>
    </submittedName>
</protein>
<dbReference type="Proteomes" id="UP001266305">
    <property type="component" value="Unassembled WGS sequence"/>
</dbReference>
<reference evidence="1 2" key="1">
    <citation type="submission" date="2023-05" db="EMBL/GenBank/DDBJ databases">
        <title>B98-5 Cell Line De Novo Hybrid Assembly: An Optical Mapping Approach.</title>
        <authorList>
            <person name="Kananen K."/>
            <person name="Auerbach J.A."/>
            <person name="Kautto E."/>
            <person name="Blachly J.S."/>
        </authorList>
    </citation>
    <scope>NUCLEOTIDE SEQUENCE [LARGE SCALE GENOMIC DNA]</scope>
    <source>
        <strain evidence="1">B95-8</strain>
        <tissue evidence="1">Cell line</tissue>
    </source>
</reference>